<gene>
    <name evidence="3" type="ORF">SLEP1_g3484</name>
</gene>
<dbReference type="GO" id="GO:0006888">
    <property type="term" value="P:endoplasmic reticulum to Golgi vesicle-mediated transport"/>
    <property type="evidence" value="ECO:0007669"/>
    <property type="project" value="InterPro"/>
</dbReference>
<dbReference type="Proteomes" id="UP001054252">
    <property type="component" value="Unassembled WGS sequence"/>
</dbReference>
<dbReference type="PANTHER" id="PTHR45837">
    <property type="entry name" value="VESICLE-TRAFFICKING PROTEIN SEC22B"/>
    <property type="match status" value="1"/>
</dbReference>
<dbReference type="AlphaFoldDB" id="A0AAV5HKM6"/>
<comment type="caution">
    <text evidence="3">The sequence shown here is derived from an EMBL/GenBank/DDBJ whole genome shotgun (WGS) entry which is preliminary data.</text>
</comment>
<dbReference type="InterPro" id="IPR044565">
    <property type="entry name" value="Sec22"/>
</dbReference>
<comment type="subcellular location">
    <subcellularLocation>
        <location evidence="2">Endomembrane system</location>
        <topology evidence="2">Single-pass type IV membrane protein</topology>
    </subcellularLocation>
</comment>
<dbReference type="InterPro" id="IPR011012">
    <property type="entry name" value="Longin-like_dom_sf"/>
</dbReference>
<name>A0AAV5HKM6_9ROSI</name>
<keyword evidence="4" id="KW-1185">Reference proteome</keyword>
<organism evidence="3 4">
    <name type="scientific">Rubroshorea leprosula</name>
    <dbReference type="NCBI Taxonomy" id="152421"/>
    <lineage>
        <taxon>Eukaryota</taxon>
        <taxon>Viridiplantae</taxon>
        <taxon>Streptophyta</taxon>
        <taxon>Embryophyta</taxon>
        <taxon>Tracheophyta</taxon>
        <taxon>Spermatophyta</taxon>
        <taxon>Magnoliopsida</taxon>
        <taxon>eudicotyledons</taxon>
        <taxon>Gunneridae</taxon>
        <taxon>Pentapetalae</taxon>
        <taxon>rosids</taxon>
        <taxon>malvids</taxon>
        <taxon>Malvales</taxon>
        <taxon>Dipterocarpaceae</taxon>
        <taxon>Rubroshorea</taxon>
    </lineage>
</organism>
<dbReference type="GO" id="GO:0015031">
    <property type="term" value="P:protein transport"/>
    <property type="evidence" value="ECO:0007669"/>
    <property type="project" value="UniProtKB-KW"/>
</dbReference>
<dbReference type="GO" id="GO:0005737">
    <property type="term" value="C:cytoplasm"/>
    <property type="evidence" value="ECO:0007669"/>
    <property type="project" value="UniProtKB-ARBA"/>
</dbReference>
<dbReference type="SUPFAM" id="SSF64356">
    <property type="entry name" value="SNARE-like"/>
    <property type="match status" value="1"/>
</dbReference>
<sequence>MVKLTIIGRLRDRLPLAQVPRYQNEENESFSYYKHQGEFILKEISRGALSLSRMTIRLDHHSFDCSLILKSFNKKNDEVQTTFSSVVQKYLRELQLTLSLFPLQYGAPLVLRRLL</sequence>
<evidence type="ECO:0000313" key="3">
    <source>
        <dbReference type="EMBL" id="GKU89333.1"/>
    </source>
</evidence>
<dbReference type="Gene3D" id="3.30.450.50">
    <property type="entry name" value="Longin domain"/>
    <property type="match status" value="1"/>
</dbReference>
<evidence type="ECO:0000256" key="2">
    <source>
        <dbReference type="ARBA" id="ARBA00046280"/>
    </source>
</evidence>
<keyword evidence="1" id="KW-0813">Transport</keyword>
<protein>
    <submittedName>
        <fullName evidence="3">Uncharacterized protein</fullName>
    </submittedName>
</protein>
<dbReference type="EMBL" id="BPVZ01000003">
    <property type="protein sequence ID" value="GKU89333.1"/>
    <property type="molecule type" value="Genomic_DNA"/>
</dbReference>
<accession>A0AAV5HKM6</accession>
<dbReference type="GO" id="GO:0006890">
    <property type="term" value="P:retrograde vesicle-mediated transport, Golgi to endoplasmic reticulum"/>
    <property type="evidence" value="ECO:0007669"/>
    <property type="project" value="InterPro"/>
</dbReference>
<keyword evidence="1" id="KW-0653">Protein transport</keyword>
<evidence type="ECO:0000256" key="1">
    <source>
        <dbReference type="ARBA" id="ARBA00022927"/>
    </source>
</evidence>
<proteinExistence type="predicted"/>
<dbReference type="GO" id="GO:0005484">
    <property type="term" value="F:SNAP receptor activity"/>
    <property type="evidence" value="ECO:0007669"/>
    <property type="project" value="InterPro"/>
</dbReference>
<dbReference type="GO" id="GO:0012505">
    <property type="term" value="C:endomembrane system"/>
    <property type="evidence" value="ECO:0007669"/>
    <property type="project" value="UniProtKB-SubCell"/>
</dbReference>
<reference evidence="3 4" key="1">
    <citation type="journal article" date="2021" name="Commun. Biol.">
        <title>The genome of Shorea leprosula (Dipterocarpaceae) highlights the ecological relevance of drought in aseasonal tropical rainforests.</title>
        <authorList>
            <person name="Ng K.K.S."/>
            <person name="Kobayashi M.J."/>
            <person name="Fawcett J.A."/>
            <person name="Hatakeyama M."/>
            <person name="Paape T."/>
            <person name="Ng C.H."/>
            <person name="Ang C.C."/>
            <person name="Tnah L.H."/>
            <person name="Lee C.T."/>
            <person name="Nishiyama T."/>
            <person name="Sese J."/>
            <person name="O'Brien M.J."/>
            <person name="Copetti D."/>
            <person name="Mohd Noor M.I."/>
            <person name="Ong R.C."/>
            <person name="Putra M."/>
            <person name="Sireger I.Z."/>
            <person name="Indrioko S."/>
            <person name="Kosugi Y."/>
            <person name="Izuno A."/>
            <person name="Isagi Y."/>
            <person name="Lee S.L."/>
            <person name="Shimizu K.K."/>
        </authorList>
    </citation>
    <scope>NUCLEOTIDE SEQUENCE [LARGE SCALE GENOMIC DNA]</scope>
    <source>
        <strain evidence="3">214</strain>
    </source>
</reference>
<evidence type="ECO:0000313" key="4">
    <source>
        <dbReference type="Proteomes" id="UP001054252"/>
    </source>
</evidence>